<keyword evidence="4" id="KW-1185">Reference proteome</keyword>
<keyword evidence="2" id="KW-0472">Membrane</keyword>
<reference evidence="4" key="1">
    <citation type="journal article" date="2019" name="Int. J. Syst. Evol. Microbiol.">
        <title>The Global Catalogue of Microorganisms (GCM) 10K type strain sequencing project: providing services to taxonomists for standard genome sequencing and annotation.</title>
        <authorList>
            <consortium name="The Broad Institute Genomics Platform"/>
            <consortium name="The Broad Institute Genome Sequencing Center for Infectious Disease"/>
            <person name="Wu L."/>
            <person name="Ma J."/>
        </authorList>
    </citation>
    <scope>NUCLEOTIDE SEQUENCE [LARGE SCALE GENOMIC DNA]</scope>
    <source>
        <strain evidence="4">KCTC 42899</strain>
    </source>
</reference>
<proteinExistence type="predicted"/>
<feature type="transmembrane region" description="Helical" evidence="2">
    <location>
        <begin position="9"/>
        <end position="27"/>
    </location>
</feature>
<evidence type="ECO:0008006" key="5">
    <source>
        <dbReference type="Google" id="ProtNLM"/>
    </source>
</evidence>
<feature type="compositionally biased region" description="Low complexity" evidence="1">
    <location>
        <begin position="36"/>
        <end position="70"/>
    </location>
</feature>
<feature type="compositionally biased region" description="Pro residues" evidence="1">
    <location>
        <begin position="71"/>
        <end position="84"/>
    </location>
</feature>
<dbReference type="RefSeq" id="WP_374425581.1">
    <property type="nucleotide sequence ID" value="NZ_JBHRXJ010000013.1"/>
</dbReference>
<name>A0ABV7R5M8_9RHOB</name>
<keyword evidence="2" id="KW-1133">Transmembrane helix</keyword>
<evidence type="ECO:0000313" key="3">
    <source>
        <dbReference type="EMBL" id="MFC3529659.1"/>
    </source>
</evidence>
<evidence type="ECO:0000313" key="4">
    <source>
        <dbReference type="Proteomes" id="UP001595721"/>
    </source>
</evidence>
<evidence type="ECO:0000256" key="1">
    <source>
        <dbReference type="SAM" id="MobiDB-lite"/>
    </source>
</evidence>
<protein>
    <recommendedName>
        <fullName evidence="5">Dynamin</fullName>
    </recommendedName>
</protein>
<gene>
    <name evidence="3" type="ORF">ACFOMH_15885</name>
</gene>
<dbReference type="EMBL" id="JBHRXJ010000013">
    <property type="protein sequence ID" value="MFC3529659.1"/>
    <property type="molecule type" value="Genomic_DNA"/>
</dbReference>
<sequence>MAEQNKSNLWLIIGAVVVVLAVVYWFMSSGTAPDQAAPVEPPAATAPATAPAAEPAADPTAGAVSVEPAAPAEPAPAEPAAPAN</sequence>
<feature type="region of interest" description="Disordered" evidence="1">
    <location>
        <begin position="32"/>
        <end position="84"/>
    </location>
</feature>
<evidence type="ECO:0000256" key="2">
    <source>
        <dbReference type="SAM" id="Phobius"/>
    </source>
</evidence>
<keyword evidence="2" id="KW-0812">Transmembrane</keyword>
<dbReference type="Proteomes" id="UP001595721">
    <property type="component" value="Unassembled WGS sequence"/>
</dbReference>
<accession>A0ABV7R5M8</accession>
<organism evidence="3 4">
    <name type="scientific">Paracoccus mangrovi</name>
    <dbReference type="NCBI Taxonomy" id="1715645"/>
    <lineage>
        <taxon>Bacteria</taxon>
        <taxon>Pseudomonadati</taxon>
        <taxon>Pseudomonadota</taxon>
        <taxon>Alphaproteobacteria</taxon>
        <taxon>Rhodobacterales</taxon>
        <taxon>Paracoccaceae</taxon>
        <taxon>Paracoccus</taxon>
    </lineage>
</organism>
<comment type="caution">
    <text evidence="3">The sequence shown here is derived from an EMBL/GenBank/DDBJ whole genome shotgun (WGS) entry which is preliminary data.</text>
</comment>